<comment type="caution">
    <text evidence="1">The sequence shown here is derived from an EMBL/GenBank/DDBJ whole genome shotgun (WGS) entry which is preliminary data.</text>
</comment>
<keyword evidence="2" id="KW-1185">Reference proteome</keyword>
<proteinExistence type="predicted"/>
<feature type="non-terminal residue" evidence="1">
    <location>
        <position position="1"/>
    </location>
</feature>
<protein>
    <submittedName>
        <fullName evidence="1">Uncharacterized protein</fullName>
    </submittedName>
</protein>
<reference evidence="1 2" key="1">
    <citation type="journal article" date="2018" name="Front. Plant Sci.">
        <title>Red Clover (Trifolium pratense) and Zigzag Clover (T. medium) - A Picture of Genomic Similarities and Differences.</title>
        <authorList>
            <person name="Dluhosova J."/>
            <person name="Istvanek J."/>
            <person name="Nedelnik J."/>
            <person name="Repkova J."/>
        </authorList>
    </citation>
    <scope>NUCLEOTIDE SEQUENCE [LARGE SCALE GENOMIC DNA]</scope>
    <source>
        <strain evidence="2">cv. 10/8</strain>
        <tissue evidence="1">Leaf</tissue>
    </source>
</reference>
<dbReference type="AlphaFoldDB" id="A0A392SHX2"/>
<accession>A0A392SHX2</accession>
<evidence type="ECO:0000313" key="2">
    <source>
        <dbReference type="Proteomes" id="UP000265520"/>
    </source>
</evidence>
<dbReference type="Proteomes" id="UP000265520">
    <property type="component" value="Unassembled WGS sequence"/>
</dbReference>
<organism evidence="1 2">
    <name type="scientific">Trifolium medium</name>
    <dbReference type="NCBI Taxonomy" id="97028"/>
    <lineage>
        <taxon>Eukaryota</taxon>
        <taxon>Viridiplantae</taxon>
        <taxon>Streptophyta</taxon>
        <taxon>Embryophyta</taxon>
        <taxon>Tracheophyta</taxon>
        <taxon>Spermatophyta</taxon>
        <taxon>Magnoliopsida</taxon>
        <taxon>eudicotyledons</taxon>
        <taxon>Gunneridae</taxon>
        <taxon>Pentapetalae</taxon>
        <taxon>rosids</taxon>
        <taxon>fabids</taxon>
        <taxon>Fabales</taxon>
        <taxon>Fabaceae</taxon>
        <taxon>Papilionoideae</taxon>
        <taxon>50 kb inversion clade</taxon>
        <taxon>NPAAA clade</taxon>
        <taxon>Hologalegina</taxon>
        <taxon>IRL clade</taxon>
        <taxon>Trifolieae</taxon>
        <taxon>Trifolium</taxon>
    </lineage>
</organism>
<name>A0A392SHX2_9FABA</name>
<evidence type="ECO:0000313" key="1">
    <source>
        <dbReference type="EMBL" id="MCI47794.1"/>
    </source>
</evidence>
<dbReference type="EMBL" id="LXQA010377119">
    <property type="protein sequence ID" value="MCI47794.1"/>
    <property type="molecule type" value="Genomic_DNA"/>
</dbReference>
<sequence length="68" mass="7374">RVKVVTKTPKLIDTILPVKVHGIRFDIRIIEEAGSWPEFGGGCVRRGPVWHEAQSSRASFGAFGVAAA</sequence>